<name>A0A243S735_9ACTN</name>
<feature type="coiled-coil region" evidence="1">
    <location>
        <begin position="103"/>
        <end position="130"/>
    </location>
</feature>
<sequence>MTDSTTSPAAVPALPVPVGDQPQPLDDQRLAEIAARVEALNSFGLPGGTWTASPRDDKSVTPPEMAHVVEDVLRTSSAVFRSSVAVFGEEDHAEFVAHTPADMAALLAEVQRLKAELAEQTRYAARLESEICQCQPELETGEYVHETDCPVVEVQMQSFGLPAPTTNRAEETS</sequence>
<proteinExistence type="predicted"/>
<dbReference type="Proteomes" id="UP000195105">
    <property type="component" value="Unassembled WGS sequence"/>
</dbReference>
<feature type="compositionally biased region" description="Low complexity" evidence="2">
    <location>
        <begin position="8"/>
        <end position="18"/>
    </location>
</feature>
<protein>
    <submittedName>
        <fullName evidence="3">Uncharacterized protein</fullName>
    </submittedName>
</protein>
<accession>A0A243S735</accession>
<keyword evidence="1" id="KW-0175">Coiled coil</keyword>
<evidence type="ECO:0000256" key="2">
    <source>
        <dbReference type="SAM" id="MobiDB-lite"/>
    </source>
</evidence>
<dbReference type="EMBL" id="NGFN01000043">
    <property type="protein sequence ID" value="OUD03368.1"/>
    <property type="molecule type" value="Genomic_DNA"/>
</dbReference>
<keyword evidence="4" id="KW-1185">Reference proteome</keyword>
<evidence type="ECO:0000313" key="3">
    <source>
        <dbReference type="EMBL" id="OUD03368.1"/>
    </source>
</evidence>
<comment type="caution">
    <text evidence="3">The sequence shown here is derived from an EMBL/GenBank/DDBJ whole genome shotgun (WGS) entry which is preliminary data.</text>
</comment>
<reference evidence="3 4" key="1">
    <citation type="submission" date="2017-05" db="EMBL/GenBank/DDBJ databases">
        <title>Biotechnological potential of actinobacteria isolated from South African environments.</title>
        <authorList>
            <person name="Le Roes-Hill M."/>
            <person name="Prins A."/>
            <person name="Durrell K.A."/>
        </authorList>
    </citation>
    <scope>NUCLEOTIDE SEQUENCE [LARGE SCALE GENOMIC DNA]</scope>
    <source>
        <strain evidence="3 4">HMC13</strain>
    </source>
</reference>
<evidence type="ECO:0000313" key="4">
    <source>
        <dbReference type="Proteomes" id="UP000195105"/>
    </source>
</evidence>
<organism evidence="3 4">
    <name type="scientific">Streptomyces swartbergensis</name>
    <dbReference type="NCBI Taxonomy" id="487165"/>
    <lineage>
        <taxon>Bacteria</taxon>
        <taxon>Bacillati</taxon>
        <taxon>Actinomycetota</taxon>
        <taxon>Actinomycetes</taxon>
        <taxon>Kitasatosporales</taxon>
        <taxon>Streptomycetaceae</taxon>
        <taxon>Streptomyces</taxon>
    </lineage>
</organism>
<feature type="region of interest" description="Disordered" evidence="2">
    <location>
        <begin position="1"/>
        <end position="24"/>
    </location>
</feature>
<gene>
    <name evidence="3" type="ORF">CA983_10180</name>
</gene>
<evidence type="ECO:0000256" key="1">
    <source>
        <dbReference type="SAM" id="Coils"/>
    </source>
</evidence>
<dbReference type="RefSeq" id="WP_086600551.1">
    <property type="nucleotide sequence ID" value="NZ_NGFN01000043.1"/>
</dbReference>
<dbReference type="AlphaFoldDB" id="A0A243S735"/>